<dbReference type="Pfam" id="PF02656">
    <property type="entry name" value="DUF202"/>
    <property type="match status" value="1"/>
</dbReference>
<feature type="region of interest" description="Disordered" evidence="5">
    <location>
        <begin position="1"/>
        <end position="23"/>
    </location>
</feature>
<evidence type="ECO:0000259" key="7">
    <source>
        <dbReference type="Pfam" id="PF02656"/>
    </source>
</evidence>
<evidence type="ECO:0000256" key="4">
    <source>
        <dbReference type="ARBA" id="ARBA00023136"/>
    </source>
</evidence>
<accession>A0A927EWY9</accession>
<feature type="compositionally biased region" description="Pro residues" evidence="5">
    <location>
        <begin position="1"/>
        <end position="10"/>
    </location>
</feature>
<dbReference type="Proteomes" id="UP000632289">
    <property type="component" value="Unassembled WGS sequence"/>
</dbReference>
<evidence type="ECO:0000256" key="6">
    <source>
        <dbReference type="SAM" id="Phobius"/>
    </source>
</evidence>
<feature type="transmembrane region" description="Helical" evidence="6">
    <location>
        <begin position="26"/>
        <end position="43"/>
    </location>
</feature>
<dbReference type="EMBL" id="JACXYU010000003">
    <property type="protein sequence ID" value="MBD3931510.1"/>
    <property type="molecule type" value="Genomic_DNA"/>
</dbReference>
<keyword evidence="4 6" id="KW-0472">Membrane</keyword>
<protein>
    <submittedName>
        <fullName evidence="8">DUF202 domain-containing protein</fullName>
    </submittedName>
</protein>
<feature type="domain" description="DUF202" evidence="7">
    <location>
        <begin position="16"/>
        <end position="73"/>
    </location>
</feature>
<dbReference type="AlphaFoldDB" id="A0A927EWY9"/>
<reference evidence="8" key="1">
    <citation type="submission" date="2020-09" db="EMBL/GenBank/DDBJ databases">
        <title>Secondary metabolite and genome analysis of marine Streptomyces chumphonensis KK1-2T.</title>
        <authorList>
            <person name="Phongsopitanun W."/>
            <person name="Kanchanasin P."/>
            <person name="Pittayakhajonwut P."/>
            <person name="Suwanborirux K."/>
            <person name="Tanasupawat S."/>
        </authorList>
    </citation>
    <scope>NUCLEOTIDE SEQUENCE</scope>
    <source>
        <strain evidence="8">KK1-2</strain>
    </source>
</reference>
<keyword evidence="3 6" id="KW-1133">Transmembrane helix</keyword>
<feature type="transmembrane region" description="Helical" evidence="6">
    <location>
        <begin position="55"/>
        <end position="73"/>
    </location>
</feature>
<evidence type="ECO:0000256" key="1">
    <source>
        <dbReference type="ARBA" id="ARBA00004127"/>
    </source>
</evidence>
<sequence>MSGPPRPGAPGPGARDPGVQPERTRLAWRRTTLACAVACALLVRQAVREGSGADGYGAVAVVLATGLLLAGLAHRRSGGLSGARPAPLGPLAASAVAGCTVVLATVGVVMLR</sequence>
<feature type="transmembrane region" description="Helical" evidence="6">
    <location>
        <begin position="93"/>
        <end position="111"/>
    </location>
</feature>
<comment type="caution">
    <text evidence="8">The sequence shown here is derived from an EMBL/GenBank/DDBJ whole genome shotgun (WGS) entry which is preliminary data.</text>
</comment>
<evidence type="ECO:0000313" key="9">
    <source>
        <dbReference type="Proteomes" id="UP000632289"/>
    </source>
</evidence>
<keyword evidence="9" id="KW-1185">Reference proteome</keyword>
<proteinExistence type="predicted"/>
<evidence type="ECO:0000256" key="5">
    <source>
        <dbReference type="SAM" id="MobiDB-lite"/>
    </source>
</evidence>
<organism evidence="8 9">
    <name type="scientific">Streptomyces chumphonensis</name>
    <dbReference type="NCBI Taxonomy" id="1214925"/>
    <lineage>
        <taxon>Bacteria</taxon>
        <taxon>Bacillati</taxon>
        <taxon>Actinomycetota</taxon>
        <taxon>Actinomycetes</taxon>
        <taxon>Kitasatosporales</taxon>
        <taxon>Streptomycetaceae</taxon>
        <taxon>Streptomyces</taxon>
    </lineage>
</organism>
<dbReference type="InterPro" id="IPR003807">
    <property type="entry name" value="DUF202"/>
</dbReference>
<keyword evidence="2 6" id="KW-0812">Transmembrane</keyword>
<name>A0A927EWY9_9ACTN</name>
<gene>
    <name evidence="8" type="ORF">IF129_08025</name>
</gene>
<dbReference type="GO" id="GO:0012505">
    <property type="term" value="C:endomembrane system"/>
    <property type="evidence" value="ECO:0007669"/>
    <property type="project" value="UniProtKB-SubCell"/>
</dbReference>
<evidence type="ECO:0000256" key="3">
    <source>
        <dbReference type="ARBA" id="ARBA00022989"/>
    </source>
</evidence>
<evidence type="ECO:0000313" key="8">
    <source>
        <dbReference type="EMBL" id="MBD3931510.1"/>
    </source>
</evidence>
<comment type="subcellular location">
    <subcellularLocation>
        <location evidence="1">Endomembrane system</location>
        <topology evidence="1">Multi-pass membrane protein</topology>
    </subcellularLocation>
</comment>
<evidence type="ECO:0000256" key="2">
    <source>
        <dbReference type="ARBA" id="ARBA00022692"/>
    </source>
</evidence>